<reference evidence="3" key="1">
    <citation type="submission" date="2016-01" db="EMBL/GenBank/DDBJ databases">
        <title>Draft genome of Chromobacterium sp. F49.</title>
        <authorList>
            <person name="Hong K.W."/>
        </authorList>
    </citation>
    <scope>NUCLEOTIDE SEQUENCE [LARGE SCALE GENOMIC DNA]</scope>
    <source>
        <strain evidence="3">CN3</strain>
    </source>
</reference>
<organism evidence="2 3">
    <name type="scientific">Sphingomonas hankookensis</name>
    <dbReference type="NCBI Taxonomy" id="563996"/>
    <lineage>
        <taxon>Bacteria</taxon>
        <taxon>Pseudomonadati</taxon>
        <taxon>Pseudomonadota</taxon>
        <taxon>Alphaproteobacteria</taxon>
        <taxon>Sphingomonadales</taxon>
        <taxon>Sphingomonadaceae</taxon>
        <taxon>Sphingomonas</taxon>
    </lineage>
</organism>
<protein>
    <submittedName>
        <fullName evidence="2">Uncharacterized protein</fullName>
    </submittedName>
</protein>
<dbReference type="Proteomes" id="UP000076609">
    <property type="component" value="Unassembled WGS sequence"/>
</dbReference>
<accession>A0ABR5YF56</accession>
<evidence type="ECO:0000313" key="3">
    <source>
        <dbReference type="Proteomes" id="UP000076609"/>
    </source>
</evidence>
<evidence type="ECO:0000256" key="1">
    <source>
        <dbReference type="SAM" id="MobiDB-lite"/>
    </source>
</evidence>
<comment type="caution">
    <text evidence="2">The sequence shown here is derived from an EMBL/GenBank/DDBJ whole genome shotgun (WGS) entry which is preliminary data.</text>
</comment>
<evidence type="ECO:0000313" key="2">
    <source>
        <dbReference type="EMBL" id="KZE17797.1"/>
    </source>
</evidence>
<proteinExistence type="predicted"/>
<feature type="region of interest" description="Disordered" evidence="1">
    <location>
        <begin position="45"/>
        <end position="68"/>
    </location>
</feature>
<keyword evidence="3" id="KW-1185">Reference proteome</keyword>
<sequence length="68" mass="7480">MDSRLRGNDDRDAMKRHIPAQAGIQGDMRIASVWLALDPRLRGGTVGGNVELQVRRSRKKRDPGSSPG</sequence>
<name>A0ABR5YF56_9SPHN</name>
<gene>
    <name evidence="2" type="ORF">AVT10_10825</name>
</gene>
<dbReference type="EMBL" id="LQQO01000005">
    <property type="protein sequence ID" value="KZE17797.1"/>
    <property type="molecule type" value="Genomic_DNA"/>
</dbReference>